<dbReference type="EMBL" id="AP003898">
    <property type="protein sequence ID" value="BAD01192.1"/>
    <property type="molecule type" value="Genomic_DNA"/>
</dbReference>
<reference evidence="4" key="3">
    <citation type="journal article" date="2005" name="Nature">
        <title>The map-based sequence of the rice genome.</title>
        <authorList>
            <consortium name="International rice genome sequencing project (IRGSP)"/>
            <person name="Matsumoto T."/>
            <person name="Wu J."/>
            <person name="Kanamori H."/>
            <person name="Katayose Y."/>
            <person name="Fujisawa M."/>
            <person name="Namiki N."/>
            <person name="Mizuno H."/>
            <person name="Yamamoto K."/>
            <person name="Antonio B.A."/>
            <person name="Baba T."/>
            <person name="Sakata K."/>
            <person name="Nagamura Y."/>
            <person name="Aoki H."/>
            <person name="Arikawa K."/>
            <person name="Arita K."/>
            <person name="Bito T."/>
            <person name="Chiden Y."/>
            <person name="Fujitsuka N."/>
            <person name="Fukunaka R."/>
            <person name="Hamada M."/>
            <person name="Harada C."/>
            <person name="Hayashi A."/>
            <person name="Hijishita S."/>
            <person name="Honda M."/>
            <person name="Hosokawa S."/>
            <person name="Ichikawa Y."/>
            <person name="Idonuma A."/>
            <person name="Iijima M."/>
            <person name="Ikeda M."/>
            <person name="Ikeno M."/>
            <person name="Ito K."/>
            <person name="Ito S."/>
            <person name="Ito T."/>
            <person name="Ito Y."/>
            <person name="Ito Y."/>
            <person name="Iwabuchi A."/>
            <person name="Kamiya K."/>
            <person name="Karasawa W."/>
            <person name="Kurita K."/>
            <person name="Katagiri S."/>
            <person name="Kikuta A."/>
            <person name="Kobayashi H."/>
            <person name="Kobayashi N."/>
            <person name="Machita K."/>
            <person name="Maehara T."/>
            <person name="Masukawa M."/>
            <person name="Mizubayashi T."/>
            <person name="Mukai Y."/>
            <person name="Nagasaki H."/>
            <person name="Nagata Y."/>
            <person name="Naito S."/>
            <person name="Nakashima M."/>
            <person name="Nakama Y."/>
            <person name="Nakamichi Y."/>
            <person name="Nakamura M."/>
            <person name="Meguro A."/>
            <person name="Negishi M."/>
            <person name="Ohta I."/>
            <person name="Ohta T."/>
            <person name="Okamoto M."/>
            <person name="Ono N."/>
            <person name="Saji S."/>
            <person name="Sakaguchi M."/>
            <person name="Sakai K."/>
            <person name="Shibata M."/>
            <person name="Shimokawa T."/>
            <person name="Song J."/>
            <person name="Takazaki Y."/>
            <person name="Terasawa K."/>
            <person name="Tsugane M."/>
            <person name="Tsuji K."/>
            <person name="Ueda S."/>
            <person name="Waki K."/>
            <person name="Yamagata H."/>
            <person name="Yamamoto M."/>
            <person name="Yamamoto S."/>
            <person name="Yamane H."/>
            <person name="Yoshiki S."/>
            <person name="Yoshihara R."/>
            <person name="Yukawa K."/>
            <person name="Zhong H."/>
            <person name="Yano M."/>
            <person name="Yuan Q."/>
            <person name="Ouyang S."/>
            <person name="Liu J."/>
            <person name="Jones K.M."/>
            <person name="Gansberger K."/>
            <person name="Moffat K."/>
            <person name="Hill J."/>
            <person name="Bera J."/>
            <person name="Fadrosh D."/>
            <person name="Jin S."/>
            <person name="Johri S."/>
            <person name="Kim M."/>
            <person name="Overton L."/>
            <person name="Reardon M."/>
            <person name="Tsitrin T."/>
            <person name="Vuong H."/>
            <person name="Weaver B."/>
            <person name="Ciecko A."/>
            <person name="Tallon L."/>
            <person name="Jackson J."/>
            <person name="Pai G."/>
            <person name="Aken S.V."/>
            <person name="Utterback T."/>
            <person name="Reidmuller S."/>
            <person name="Feldblyum T."/>
            <person name="Hsiao J."/>
            <person name="Zismann V."/>
            <person name="Iobst S."/>
            <person name="de Vazeille A.R."/>
            <person name="Buell C.R."/>
            <person name="Ying K."/>
            <person name="Li Y."/>
            <person name="Lu T."/>
            <person name="Huang Y."/>
            <person name="Zhao Q."/>
            <person name="Feng Q."/>
            <person name="Zhang L."/>
            <person name="Zhu J."/>
            <person name="Weng Q."/>
            <person name="Mu J."/>
            <person name="Lu Y."/>
            <person name="Fan D."/>
            <person name="Liu Y."/>
            <person name="Guan J."/>
            <person name="Zhang Y."/>
            <person name="Yu S."/>
            <person name="Liu X."/>
            <person name="Zhang Y."/>
            <person name="Hong G."/>
            <person name="Han B."/>
            <person name="Choisne N."/>
            <person name="Demange N."/>
            <person name="Orjeda G."/>
            <person name="Samain S."/>
            <person name="Cattolico L."/>
            <person name="Pelletier E."/>
            <person name="Couloux A."/>
            <person name="Segurens B."/>
            <person name="Wincker P."/>
            <person name="D'Hont A."/>
            <person name="Scarpelli C."/>
            <person name="Weissenbach J."/>
            <person name="Salanoubat M."/>
            <person name="Quetier F."/>
            <person name="Yu Y."/>
            <person name="Kim H.R."/>
            <person name="Rambo T."/>
            <person name="Currie J."/>
            <person name="Collura K."/>
            <person name="Luo M."/>
            <person name="Yang T."/>
            <person name="Ammiraju J.S.S."/>
            <person name="Engler F."/>
            <person name="Soderlund C."/>
            <person name="Wing R.A."/>
            <person name="Palmer L.E."/>
            <person name="de la Bastide M."/>
            <person name="Spiegel L."/>
            <person name="Nascimento L."/>
            <person name="Zutavern T."/>
            <person name="O'Shaughnessy A."/>
            <person name="Dike S."/>
            <person name="Dedhia N."/>
            <person name="Preston R."/>
            <person name="Balija V."/>
            <person name="McCombie W.R."/>
            <person name="Chow T."/>
            <person name="Chen H."/>
            <person name="Chung M."/>
            <person name="Chen C."/>
            <person name="Shaw J."/>
            <person name="Wu H."/>
            <person name="Hsiao K."/>
            <person name="Chao Y."/>
            <person name="Chu M."/>
            <person name="Cheng C."/>
            <person name="Hour A."/>
            <person name="Lee P."/>
            <person name="Lin S."/>
            <person name="Lin Y."/>
            <person name="Liou J."/>
            <person name="Liu S."/>
            <person name="Hsing Y."/>
            <person name="Raghuvanshi S."/>
            <person name="Mohanty A."/>
            <person name="Bharti A.K."/>
            <person name="Gaur A."/>
            <person name="Gupta V."/>
            <person name="Kumar D."/>
            <person name="Ravi V."/>
            <person name="Vij S."/>
            <person name="Kapur A."/>
            <person name="Khurana P."/>
            <person name="Khurana P."/>
            <person name="Khurana J.P."/>
            <person name="Tyagi A.K."/>
            <person name="Gaikwad K."/>
            <person name="Singh A."/>
            <person name="Dalal V."/>
            <person name="Srivastava S."/>
            <person name="Dixit A."/>
            <person name="Pal A.K."/>
            <person name="Ghazi I.A."/>
            <person name="Yadav M."/>
            <person name="Pandit A."/>
            <person name="Bhargava A."/>
            <person name="Sureshbabu K."/>
            <person name="Batra K."/>
            <person name="Sharma T.R."/>
            <person name="Mohapatra T."/>
            <person name="Singh N.K."/>
            <person name="Messing J."/>
            <person name="Nelson A.B."/>
            <person name="Fuks G."/>
            <person name="Kavchok S."/>
            <person name="Keizer G."/>
            <person name="Linton E."/>
            <person name="Llaca V."/>
            <person name="Song R."/>
            <person name="Tanyolac B."/>
            <person name="Young S."/>
            <person name="Ho-Il K."/>
            <person name="Hahn J.H."/>
            <person name="Sangsakoo G."/>
            <person name="Vanavichit A."/>
            <person name="de Mattos Luiz.A.T."/>
            <person name="Zimmer P.D."/>
            <person name="Malone G."/>
            <person name="Dellagostin O."/>
            <person name="de Oliveira A.C."/>
            <person name="Bevan M."/>
            <person name="Bancroft I."/>
            <person name="Minx P."/>
            <person name="Cordum H."/>
            <person name="Wilson R."/>
            <person name="Cheng Z."/>
            <person name="Jin W."/>
            <person name="Jiang J."/>
            <person name="Leong S.A."/>
            <person name="Iwama H."/>
            <person name="Gojobori T."/>
            <person name="Itoh T."/>
            <person name="Niimura Y."/>
            <person name="Fujii Y."/>
            <person name="Habara T."/>
            <person name="Sakai H."/>
            <person name="Sato Y."/>
            <person name="Wilson G."/>
            <person name="Kumar K."/>
            <person name="McCouch S."/>
            <person name="Juretic N."/>
            <person name="Hoen D."/>
            <person name="Wright S."/>
            <person name="Bruskiewich R."/>
            <person name="Bureau T."/>
            <person name="Miyao A."/>
            <person name="Hirochika H."/>
            <person name="Nishikawa T."/>
            <person name="Kadowaki K."/>
            <person name="Sugiura M."/>
            <person name="Burr B."/>
            <person name="Sasaki T."/>
        </authorList>
    </citation>
    <scope>NUCLEOTIDE SEQUENCE [LARGE SCALE GENOMIC DNA]</scope>
    <source>
        <strain evidence="4">cv. Nipponbare</strain>
    </source>
</reference>
<reference evidence="2" key="1">
    <citation type="submission" date="2001-07" db="EMBL/GenBank/DDBJ databases">
        <title>Oryza sativa nipponbare(GA3) genomic DNA, chromosome 8, BAC clone:OJ1663_D06.</title>
        <authorList>
            <person name="Sasaki T."/>
            <person name="Matsumoto T."/>
            <person name="Yamamoto K."/>
        </authorList>
    </citation>
    <scope>NUCLEOTIDE SEQUENCE</scope>
</reference>
<evidence type="ECO:0000313" key="2">
    <source>
        <dbReference type="EMBL" id="BAD01192.1"/>
    </source>
</evidence>
<dbReference type="AlphaFoldDB" id="Q7EY68"/>
<gene>
    <name evidence="2" type="ORF">OJ1663_D06.15</name>
    <name evidence="3" type="ORF">OSJNBb0032E15.122</name>
</gene>
<organism evidence="3 4">
    <name type="scientific">Oryza sativa subsp. japonica</name>
    <name type="common">Rice</name>
    <dbReference type="NCBI Taxonomy" id="39947"/>
    <lineage>
        <taxon>Eukaryota</taxon>
        <taxon>Viridiplantae</taxon>
        <taxon>Streptophyta</taxon>
        <taxon>Embryophyta</taxon>
        <taxon>Tracheophyta</taxon>
        <taxon>Spermatophyta</taxon>
        <taxon>Magnoliopsida</taxon>
        <taxon>Liliopsida</taxon>
        <taxon>Poales</taxon>
        <taxon>Poaceae</taxon>
        <taxon>BOP clade</taxon>
        <taxon>Oryzoideae</taxon>
        <taxon>Oryzeae</taxon>
        <taxon>Oryzinae</taxon>
        <taxon>Oryza</taxon>
        <taxon>Oryza sativa</taxon>
    </lineage>
</organism>
<dbReference type="Proteomes" id="UP000000763">
    <property type="component" value="Chromosome 8"/>
</dbReference>
<evidence type="ECO:0000313" key="4">
    <source>
        <dbReference type="Proteomes" id="UP000000763"/>
    </source>
</evidence>
<proteinExistence type="predicted"/>
<feature type="region of interest" description="Disordered" evidence="1">
    <location>
        <begin position="1"/>
        <end position="105"/>
    </location>
</feature>
<feature type="compositionally biased region" description="Basic residues" evidence="1">
    <location>
        <begin position="69"/>
        <end position="80"/>
    </location>
</feature>
<dbReference type="Gene3D" id="3.80.10.10">
    <property type="entry name" value="Ribonuclease Inhibitor"/>
    <property type="match status" value="1"/>
</dbReference>
<sequence>MRNGGGRAEDSGAHGGRRRTPRGGGRQERRTGKKGREERSSPEAAADKRWKGAGRKGGMLTKRLTAGRGGRRREARRRRRPSGEDDDDDLAASGTGGGEAEDRRDLRKRLDGGVDAEERWSVAVLRVAAAQPSEACVAGGERPEAVERAMARLAQWDGSCGGGIPSRLYNCSAMWALGLDVNNLTGSPAKFLQLFGNRFTSTIPGEFGRCKNLTRRGGLLPRRSHRRHLVAPATSSPFTGQLAEEKRERKR</sequence>
<evidence type="ECO:0000256" key="1">
    <source>
        <dbReference type="SAM" id="MobiDB-lite"/>
    </source>
</evidence>
<feature type="region of interest" description="Disordered" evidence="1">
    <location>
        <begin position="222"/>
        <end position="251"/>
    </location>
</feature>
<feature type="compositionally biased region" description="Basic and acidic residues" evidence="1">
    <location>
        <begin position="25"/>
        <end position="50"/>
    </location>
</feature>
<name>Q7EY68_ORYSJ</name>
<accession>Q7EY68</accession>
<protein>
    <submittedName>
        <fullName evidence="3">Uncharacterized protein</fullName>
    </submittedName>
</protein>
<evidence type="ECO:0000313" key="3">
    <source>
        <dbReference type="EMBL" id="BAD01467.1"/>
    </source>
</evidence>
<dbReference type="InterPro" id="IPR032675">
    <property type="entry name" value="LRR_dom_sf"/>
</dbReference>
<reference evidence="4" key="4">
    <citation type="journal article" date="2008" name="Nucleic Acids Res.">
        <title>The rice annotation project database (RAP-DB): 2008 update.</title>
        <authorList>
            <consortium name="The rice annotation project (RAP)"/>
        </authorList>
    </citation>
    <scope>GENOME REANNOTATION</scope>
    <source>
        <strain evidence="4">cv. Nipponbare</strain>
    </source>
</reference>
<dbReference type="SUPFAM" id="SSF52058">
    <property type="entry name" value="L domain-like"/>
    <property type="match status" value="1"/>
</dbReference>
<dbReference type="EMBL" id="AP005734">
    <property type="protein sequence ID" value="BAD01467.1"/>
    <property type="molecule type" value="Genomic_DNA"/>
</dbReference>
<reference evidence="3" key="2">
    <citation type="submission" date="2002-09" db="EMBL/GenBank/DDBJ databases">
        <title>Oryza sativa nipponbare(GA3) genomic DNA, chromosome 8, BAC clone:OSJNBb0032E15.</title>
        <authorList>
            <person name="Sasaki T."/>
            <person name="Matsumoto T."/>
            <person name="Katayose Y."/>
        </authorList>
    </citation>
    <scope>NUCLEOTIDE SEQUENCE</scope>
</reference>